<evidence type="ECO:0000313" key="15">
    <source>
        <dbReference type="Ensembl" id="ENSELUP00000067294.2"/>
    </source>
</evidence>
<evidence type="ECO:0000256" key="7">
    <source>
        <dbReference type="ARBA" id="ARBA00022824"/>
    </source>
</evidence>
<reference evidence="15" key="3">
    <citation type="submission" date="2025-08" db="UniProtKB">
        <authorList>
            <consortium name="Ensembl"/>
        </authorList>
    </citation>
    <scope>IDENTIFICATION</scope>
</reference>
<keyword evidence="6" id="KW-0963">Cytoplasm</keyword>
<evidence type="ECO:0000256" key="12">
    <source>
        <dbReference type="ARBA" id="ARBA00072711"/>
    </source>
</evidence>
<dbReference type="CDD" id="cd13211">
    <property type="entry name" value="PH-GRAM_MTMR9"/>
    <property type="match status" value="1"/>
</dbReference>
<comment type="similarity">
    <text evidence="4">Belongs to the protein-tyrosine phosphatase family. Non-receptor class myotubularin subfamily.</text>
</comment>
<evidence type="ECO:0000256" key="5">
    <source>
        <dbReference type="ARBA" id="ARBA00022475"/>
    </source>
</evidence>
<dbReference type="InterPro" id="IPR030564">
    <property type="entry name" value="Myotubularin"/>
</dbReference>
<keyword evidence="9" id="KW-0175">Coiled coil</keyword>
<reference evidence="15" key="2">
    <citation type="submission" date="2020-02" db="EMBL/GenBank/DDBJ databases">
        <title>Esox lucius (northern pike) genome, fEsoLuc1, primary haplotype.</title>
        <authorList>
            <person name="Myers G."/>
            <person name="Karagic N."/>
            <person name="Meyer A."/>
            <person name="Pippel M."/>
            <person name="Reichard M."/>
            <person name="Winkler S."/>
            <person name="Tracey A."/>
            <person name="Sims Y."/>
            <person name="Howe K."/>
            <person name="Rhie A."/>
            <person name="Formenti G."/>
            <person name="Durbin R."/>
            <person name="Fedrigo O."/>
            <person name="Jarvis E.D."/>
        </authorList>
    </citation>
    <scope>NUCLEOTIDE SEQUENCE [LARGE SCALE GENOMIC DNA]</scope>
</reference>
<dbReference type="GO" id="GO:0005829">
    <property type="term" value="C:cytosol"/>
    <property type="evidence" value="ECO:0007669"/>
    <property type="project" value="UniProtKB-ARBA"/>
</dbReference>
<sequence>MEFAELIKTPRVDGVVLRRPFQPTVEGTLCLTGHHLILSSRQDNTEELWLLHANIDCIEKRFVGTLGTIIVKCKDLRVIQLDIPGMEECLNIASSIEALSTLDSVSLMYPFFYRPMFEVIEDGWNSFLPEDSFKDLESMTDEWRLSDVNQDYCVCASYPPLVAVPKDVDDDTLRKAAAFRHAGRFPVLSYYHKKNGMVMMRSGQPLTGTNGRRCKEDEKLINATLRAGKRGYIIDTRTIAVAQQAKARGGGFESEANYPQWRRIHKAIERSSVLQESLIKLVEACNDQSHNMDRWLSKLEASNWQTHVKEILTTACLAAQCIDREGASVLVHGTEGTDSTLQVTSLAQIILDPTCRTIRGFQALVEREWLQAGHPFQQRCVQSAYGNGSSVKVRCEAPVFLLFLDCVWQILRQFPCSFQFSEHFLVLLFEHAYASQFGTFLGNSAAERAKLKLSQKTVSLWSWVNRPQEAQRLSNPLYEANSLVIWPSVAPQSLLLWEGVFLRWNRSSRCLDEAYEEMVHIIEYNKELQNKVNSLRRQLAELETDDPLQHTE</sequence>
<evidence type="ECO:0000256" key="10">
    <source>
        <dbReference type="ARBA" id="ARBA00023136"/>
    </source>
</evidence>
<reference evidence="16" key="1">
    <citation type="journal article" date="2014" name="PLoS ONE">
        <title>The genome and linkage map of the northern pike (Esox lucius): conserved synteny revealed between the salmonid sister group and the Neoteleostei.</title>
        <authorList>
            <person name="Rondeau E.B."/>
            <person name="Minkley D.R."/>
            <person name="Leong J.S."/>
            <person name="Messmer A.M."/>
            <person name="Jantzen J.R."/>
            <person name="von Schalburg K.R."/>
            <person name="Lemon C."/>
            <person name="Bird N.H."/>
            <person name="Koop B.F."/>
        </authorList>
    </citation>
    <scope>NUCLEOTIDE SEQUENCE</scope>
</reference>
<dbReference type="Gene3D" id="2.30.29.30">
    <property type="entry name" value="Pleckstrin-homology domain (PH domain)/Phosphotyrosine-binding domain (PTB)"/>
    <property type="match status" value="1"/>
</dbReference>
<reference evidence="15" key="4">
    <citation type="submission" date="2025-09" db="UniProtKB">
        <authorList>
            <consortium name="Ensembl"/>
        </authorList>
    </citation>
    <scope>IDENTIFICATION</scope>
</reference>
<feature type="domain" description="Myotubularin phosphatase" evidence="14">
    <location>
        <begin position="123"/>
        <end position="501"/>
    </location>
</feature>
<evidence type="ECO:0000256" key="3">
    <source>
        <dbReference type="ARBA" id="ARBA00004599"/>
    </source>
</evidence>
<protein>
    <recommendedName>
        <fullName evidence="12">Myotubularin-related protein 9</fullName>
    </recommendedName>
    <alternativeName>
        <fullName evidence="13">Inactive phosphatidylinositol 3-phosphatase 9</fullName>
    </alternativeName>
</protein>
<dbReference type="RefSeq" id="XP_034143798.1">
    <property type="nucleotide sequence ID" value="XM_034287907.1"/>
</dbReference>
<keyword evidence="5" id="KW-1003">Cell membrane</keyword>
<proteinExistence type="inferred from homology"/>
<organism evidence="15 16">
    <name type="scientific">Esox lucius</name>
    <name type="common">Northern pike</name>
    <dbReference type="NCBI Taxonomy" id="8010"/>
    <lineage>
        <taxon>Eukaryota</taxon>
        <taxon>Metazoa</taxon>
        <taxon>Chordata</taxon>
        <taxon>Craniata</taxon>
        <taxon>Vertebrata</taxon>
        <taxon>Euteleostomi</taxon>
        <taxon>Actinopterygii</taxon>
        <taxon>Neopterygii</taxon>
        <taxon>Teleostei</taxon>
        <taxon>Protacanthopterygii</taxon>
        <taxon>Esociformes</taxon>
        <taxon>Esocidae</taxon>
        <taxon>Esox</taxon>
    </lineage>
</organism>
<keyword evidence="8" id="KW-0007">Acetylation</keyword>
<evidence type="ECO:0000256" key="11">
    <source>
        <dbReference type="ARBA" id="ARBA00023273"/>
    </source>
</evidence>
<dbReference type="PANTHER" id="PTHR10807:SF56">
    <property type="entry name" value="MYOTUBULARIN-RELATED PROTEIN 9"/>
    <property type="match status" value="1"/>
</dbReference>
<dbReference type="GO" id="GO:0032587">
    <property type="term" value="C:ruffle membrane"/>
    <property type="evidence" value="ECO:0007669"/>
    <property type="project" value="UniProtKB-SubCell"/>
</dbReference>
<dbReference type="Ensembl" id="ENSELUT00000054210.2">
    <property type="protein sequence ID" value="ENSELUP00000067294.2"/>
    <property type="gene ID" value="ENSELUG00000005732.3"/>
</dbReference>
<keyword evidence="7" id="KW-0256">Endoplasmic reticulum</keyword>
<dbReference type="InterPro" id="IPR011993">
    <property type="entry name" value="PH-like_dom_sf"/>
</dbReference>
<keyword evidence="10" id="KW-0472">Membrane</keyword>
<dbReference type="GO" id="GO:0010507">
    <property type="term" value="P:negative regulation of autophagy"/>
    <property type="evidence" value="ECO:0007669"/>
    <property type="project" value="TreeGrafter"/>
</dbReference>
<dbReference type="GO" id="GO:0048471">
    <property type="term" value="C:perinuclear region of cytoplasm"/>
    <property type="evidence" value="ECO:0007669"/>
    <property type="project" value="UniProtKB-SubCell"/>
</dbReference>
<evidence type="ECO:0000256" key="13">
    <source>
        <dbReference type="ARBA" id="ARBA00077527"/>
    </source>
</evidence>
<evidence type="ECO:0000256" key="1">
    <source>
        <dbReference type="ARBA" id="ARBA00004240"/>
    </source>
</evidence>
<evidence type="ECO:0000256" key="2">
    <source>
        <dbReference type="ARBA" id="ARBA00004556"/>
    </source>
</evidence>
<dbReference type="SUPFAM" id="SSF50729">
    <property type="entry name" value="PH domain-like"/>
    <property type="match status" value="1"/>
</dbReference>
<dbReference type="GO" id="GO:0046856">
    <property type="term" value="P:phosphatidylinositol dephosphorylation"/>
    <property type="evidence" value="ECO:0007669"/>
    <property type="project" value="TreeGrafter"/>
</dbReference>
<dbReference type="FunFam" id="2.30.29.30:FF:000240">
    <property type="entry name" value="Myotubularin-related protein 9"/>
    <property type="match status" value="1"/>
</dbReference>
<keyword evidence="16" id="KW-1185">Reference proteome</keyword>
<dbReference type="Proteomes" id="UP000265140">
    <property type="component" value="Chromosome 18"/>
</dbReference>
<dbReference type="RefSeq" id="XP_010881417.2">
    <property type="nucleotide sequence ID" value="XM_010883115.4"/>
</dbReference>
<dbReference type="Pfam" id="PF06602">
    <property type="entry name" value="Myotub-related"/>
    <property type="match status" value="1"/>
</dbReference>
<evidence type="ECO:0000259" key="14">
    <source>
        <dbReference type="PROSITE" id="PS51339"/>
    </source>
</evidence>
<evidence type="ECO:0000256" key="9">
    <source>
        <dbReference type="ARBA" id="ARBA00023054"/>
    </source>
</evidence>
<keyword evidence="11" id="KW-0966">Cell projection</keyword>
<dbReference type="SUPFAM" id="SSF52799">
    <property type="entry name" value="(Phosphotyrosine protein) phosphatases II"/>
    <property type="match status" value="1"/>
</dbReference>
<dbReference type="InterPro" id="IPR010569">
    <property type="entry name" value="Myotubularin-like_Pase_dom"/>
</dbReference>
<dbReference type="InterPro" id="IPR029021">
    <property type="entry name" value="Prot-tyrosine_phosphatase-like"/>
</dbReference>
<evidence type="ECO:0000256" key="6">
    <source>
        <dbReference type="ARBA" id="ARBA00022490"/>
    </source>
</evidence>
<dbReference type="GO" id="GO:0019903">
    <property type="term" value="F:protein phosphatase binding"/>
    <property type="evidence" value="ECO:0007669"/>
    <property type="project" value="TreeGrafter"/>
</dbReference>
<dbReference type="GeneTree" id="ENSGT00940000157818"/>
<dbReference type="AlphaFoldDB" id="A0A6Q2YMP3"/>
<dbReference type="Pfam" id="PF21098">
    <property type="entry name" value="PH-GRAM_MTMR6-like"/>
    <property type="match status" value="1"/>
</dbReference>
<comment type="subcellular location">
    <subcellularLocation>
        <location evidence="3">Cell projection</location>
        <location evidence="3">Ruffle membrane</location>
        <topology evidence="3">Peripheral membrane protein</topology>
        <orientation evidence="3">Cytoplasmic side</orientation>
    </subcellularLocation>
    <subcellularLocation>
        <location evidence="2">Cytoplasm</location>
        <location evidence="2">Perinuclear region</location>
    </subcellularLocation>
    <subcellularLocation>
        <location evidence="1">Endoplasmic reticulum</location>
    </subcellularLocation>
</comment>
<dbReference type="GeneID" id="105018020"/>
<dbReference type="InterPro" id="IPR048994">
    <property type="entry name" value="PH-GRAM_MTMR6-9"/>
</dbReference>
<name>A0A6Q2YMP3_ESOLU</name>
<dbReference type="Bgee" id="ENSELUG00000005732">
    <property type="expression patterns" value="Expressed in brain and 14 other cell types or tissues"/>
</dbReference>
<dbReference type="PANTHER" id="PTHR10807">
    <property type="entry name" value="MYOTUBULARIN-RELATED"/>
    <property type="match status" value="1"/>
</dbReference>
<accession>A0A6Q2YMP3</accession>
<dbReference type="PROSITE" id="PS51339">
    <property type="entry name" value="PPASE_MYOTUBULARIN"/>
    <property type="match status" value="1"/>
</dbReference>
<evidence type="ECO:0000256" key="8">
    <source>
        <dbReference type="ARBA" id="ARBA00022990"/>
    </source>
</evidence>
<dbReference type="CDD" id="cd14536">
    <property type="entry name" value="PTP-MTMR9"/>
    <property type="match status" value="1"/>
</dbReference>
<evidence type="ECO:0000313" key="16">
    <source>
        <dbReference type="Proteomes" id="UP000265140"/>
    </source>
</evidence>
<dbReference type="GO" id="GO:0005783">
    <property type="term" value="C:endoplasmic reticulum"/>
    <property type="evidence" value="ECO:0007669"/>
    <property type="project" value="UniProtKB-SubCell"/>
</dbReference>
<gene>
    <name evidence="15" type="primary">MTMR9</name>
</gene>
<evidence type="ECO:0000256" key="4">
    <source>
        <dbReference type="ARBA" id="ARBA00007471"/>
    </source>
</evidence>